<gene>
    <name evidence="1" type="ORF">QYT958_LOCUS24458</name>
</gene>
<name>A0A821PQV3_9BILA</name>
<dbReference type="EMBL" id="CAJOBR010005220">
    <property type="protein sequence ID" value="CAF4810840.1"/>
    <property type="molecule type" value="Genomic_DNA"/>
</dbReference>
<accession>A0A821PQV3</accession>
<comment type="caution">
    <text evidence="1">The sequence shown here is derived from an EMBL/GenBank/DDBJ whole genome shotgun (WGS) entry which is preliminary data.</text>
</comment>
<evidence type="ECO:0000313" key="1">
    <source>
        <dbReference type="EMBL" id="CAF4810840.1"/>
    </source>
</evidence>
<sequence length="392" mass="46044">MKAPIPPDDDPTRDQFMKKLLKHDINIDEYCSIYESSAIPPNNNFSKLTLEIFAQSACFINEYSKYQSQLNIVIRKHIENYVVQEVEPGNFLIQNADTFTRLFHHIENLVVDVTSNQVNGIRQSLNTINQANRPTIQCRHTTVPIVNIFHDTIEKSQETHRDSPIKTLSNRQDTDIRYLPFFKEAFTDEEDDLLDDIHNSSMTTCEKVANDRDEHSDISTQKTLTDITNKHEKVIERTTDLTMICNKPHIRLESVKRLVEVNLLRYGENFWIEPTRAKKQIKKDSKRILRPGWLKSCPASNSNVLKFDFMQSLQKHANVTYDDFLKSFYPHQKENIFTNNNWTLSDELIEIFQSNIFYKEHVRYNIQRFRPSDVMTNELYAENQLQTSMKTT</sequence>
<reference evidence="1" key="1">
    <citation type="submission" date="2021-02" db="EMBL/GenBank/DDBJ databases">
        <authorList>
            <person name="Nowell W R."/>
        </authorList>
    </citation>
    <scope>NUCLEOTIDE SEQUENCE</scope>
</reference>
<proteinExistence type="predicted"/>
<dbReference type="AlphaFoldDB" id="A0A821PQV3"/>
<protein>
    <submittedName>
        <fullName evidence="1">Uncharacterized protein</fullName>
    </submittedName>
</protein>
<dbReference type="Proteomes" id="UP000663848">
    <property type="component" value="Unassembled WGS sequence"/>
</dbReference>
<evidence type="ECO:0000313" key="2">
    <source>
        <dbReference type="Proteomes" id="UP000663848"/>
    </source>
</evidence>
<organism evidence="1 2">
    <name type="scientific">Rotaria socialis</name>
    <dbReference type="NCBI Taxonomy" id="392032"/>
    <lineage>
        <taxon>Eukaryota</taxon>
        <taxon>Metazoa</taxon>
        <taxon>Spiralia</taxon>
        <taxon>Gnathifera</taxon>
        <taxon>Rotifera</taxon>
        <taxon>Eurotatoria</taxon>
        <taxon>Bdelloidea</taxon>
        <taxon>Philodinida</taxon>
        <taxon>Philodinidae</taxon>
        <taxon>Rotaria</taxon>
    </lineage>
</organism>